<evidence type="ECO:0000313" key="7">
    <source>
        <dbReference type="Proteomes" id="UP001178507"/>
    </source>
</evidence>
<dbReference type="SMART" id="SM01099">
    <property type="entry name" value="CPW_WPC"/>
    <property type="match status" value="2"/>
</dbReference>
<dbReference type="Proteomes" id="UP001178507">
    <property type="component" value="Unassembled WGS sequence"/>
</dbReference>
<dbReference type="GO" id="GO:0016020">
    <property type="term" value="C:membrane"/>
    <property type="evidence" value="ECO:0007669"/>
    <property type="project" value="InterPro"/>
</dbReference>
<dbReference type="InterPro" id="IPR036772">
    <property type="entry name" value="SRCR-like_dom_sf"/>
</dbReference>
<evidence type="ECO:0000313" key="6">
    <source>
        <dbReference type="EMBL" id="CAJ1387072.1"/>
    </source>
</evidence>
<sequence length="1446" mass="149208">MAAQFFIFVVLCAQTVSAQKFAAFDAATSSSVYSSKSFAANLAVAESSGYWCSAGHHAPGEVVSWTGEFNSRRQISGVQLRWSYAPAEVKVLTSADGGNFEEAAAWRRIARSEPSFEETVMFAGPVAAKSVMVLMRGPKPWGYFGLAGAAALAGPASFMLVSGAPGREEQCAVAGSKGLRAEACLTALVAGEGKEIFSLSDDGELKTNAGQCLGLRAGALSFQTCAGSQSAWEATADGQVRQGGMCLSLSGESVAAMDCSEAAVLGSDKFFQVAVGAQDPAAAVAVRTVGELLRASVERQRKLVARLQALLPKLATCKTSSLRSFAFRAQSVSAAGQSAKLASLGEKIGERFGPGVGVSKFMAVFGGSSCSPKWRRACADAVGSDKVVSVLSAAELFLFATLCSPATLSDGGNFEEAQLHGVDQDTLVRLIDVEMEQQGVGCERVRPVLHLLRLVCAAKKRSKLARLLTCLDGRVLNLFKRKNVLYLKNAWCNVIWPCKDRCLQDFAQPCPLFWSPINEGLCKAPSWYKGDCPDTLAVGNDVTSHQEMAVRCGLTWPCSSLCKSDFDQLCPTGWAVDDAATCHAPTKSPGQYTGPCETTVSFALESDKPAARKEFAERCGVDFCVKQSGLNDEPFQSSPCPAGKSMTGRRCAVTQGQIEMVKEKLQQAYKQDGRRNENTARNASSCFSADVLETCRNARESGAKGKLGNVCRQTRRPKRSNSTVALGSELLPHLQGTGLFSEAPLTGAASHAGLLELQTSGGEYGSVCGMNSAAAHVACRQLGFDFGVVSSTPCGQYGGQSHCGASGSAVAVKNLKCGGAEMSLSECEFEDADEACFSHSSDSIVFCGLDTAAPFVNGELRLLDRNGAPALPQEAGRLEMYLAAKSAWAPVCKVGFTSGAAAVACKQMQFSGSSSFAGCQSAGLCGGTAPEVAELACSGQESSVVQCSMATGDDVFCAPEAQCHAASAPTRIVGPSGAAAHAGLLELQTSGGEYGSVCGMNSAAAHVACRQLGFDFGVVSSTPCGQYGGQSHCGASGSAVAVKNLKCGGAEMSLSECEFEDADEACVSHSSDSIVFCGLDTAAPFVNGELRLLDRNGAPALPQEAGRLEMYLAAKSAWAPVCKVGFTSGAAAVACKQMQFSGSSSFAGCQSAGLCGGTAPEVAELACSGQESSVVQCSMVTGDDVFCAPEVQCHAASAPTRIVGPSGAAAHAGLLELQTSGGEYGTVCGMNSAAAHVACRQLGFDFGVVSSTPCGQYGGQSHCGASGSAVAVKNLKCGGAEMSLSECEFEDADEACVSHSSDSIVFCGLDTAAPFVNGELRLLDRNGAPALPQEAGRLEMYLAAKSAWAPVCKVGFTSGAAAVACKQMQFSGSSSFAGCQSAGLCGGTAPEVAELACSGQESSVVQCSMVTGDDVFCAPEESVALSCAGSGNAIGPPATPANERMQ</sequence>
<reference evidence="6" key="1">
    <citation type="submission" date="2023-08" db="EMBL/GenBank/DDBJ databases">
        <authorList>
            <person name="Chen Y."/>
            <person name="Shah S."/>
            <person name="Dougan E. K."/>
            <person name="Thang M."/>
            <person name="Chan C."/>
        </authorList>
    </citation>
    <scope>NUCLEOTIDE SEQUENCE</scope>
</reference>
<protein>
    <recommendedName>
        <fullName evidence="5">SRCR domain-containing protein</fullName>
    </recommendedName>
</protein>
<proteinExistence type="predicted"/>
<organism evidence="6 7">
    <name type="scientific">Effrenium voratum</name>
    <dbReference type="NCBI Taxonomy" id="2562239"/>
    <lineage>
        <taxon>Eukaryota</taxon>
        <taxon>Sar</taxon>
        <taxon>Alveolata</taxon>
        <taxon>Dinophyceae</taxon>
        <taxon>Suessiales</taxon>
        <taxon>Symbiodiniaceae</taxon>
        <taxon>Effrenium</taxon>
    </lineage>
</organism>
<dbReference type="Gene3D" id="2.60.120.260">
    <property type="entry name" value="Galactose-binding domain-like"/>
    <property type="match status" value="1"/>
</dbReference>
<dbReference type="Pfam" id="PF00530">
    <property type="entry name" value="SRCR"/>
    <property type="match status" value="6"/>
</dbReference>
<feature type="domain" description="SRCR" evidence="5">
    <location>
        <begin position="1320"/>
        <end position="1428"/>
    </location>
</feature>
<dbReference type="Pfam" id="PF09717">
    <property type="entry name" value="CPW_WPC"/>
    <property type="match status" value="2"/>
</dbReference>
<feature type="domain" description="SRCR" evidence="5">
    <location>
        <begin position="1090"/>
        <end position="1198"/>
    </location>
</feature>
<name>A0AA36IHZ3_9DINO</name>
<feature type="domain" description="SRCR" evidence="5">
    <location>
        <begin position="970"/>
        <end position="1078"/>
    </location>
</feature>
<dbReference type="EMBL" id="CAUJNA010001452">
    <property type="protein sequence ID" value="CAJ1387072.1"/>
    <property type="molecule type" value="Genomic_DNA"/>
</dbReference>
<dbReference type="SMART" id="SM00202">
    <property type="entry name" value="SR"/>
    <property type="match status" value="6"/>
</dbReference>
<feature type="domain" description="SRCR" evidence="5">
    <location>
        <begin position="1200"/>
        <end position="1308"/>
    </location>
</feature>
<dbReference type="SUPFAM" id="SSF49785">
    <property type="entry name" value="Galactose-binding domain-like"/>
    <property type="match status" value="1"/>
</dbReference>
<evidence type="ECO:0000256" key="2">
    <source>
        <dbReference type="ARBA" id="ARBA00022737"/>
    </source>
</evidence>
<feature type="domain" description="SRCR" evidence="5">
    <location>
        <begin position="743"/>
        <end position="848"/>
    </location>
</feature>
<gene>
    <name evidence="6" type="ORF">EVOR1521_LOCUS13216</name>
</gene>
<dbReference type="InterPro" id="IPR006387">
    <property type="entry name" value="CPW_WPC_dom"/>
</dbReference>
<dbReference type="Gene3D" id="3.10.250.10">
    <property type="entry name" value="SRCR-like domain"/>
    <property type="match status" value="6"/>
</dbReference>
<dbReference type="InterPro" id="IPR008979">
    <property type="entry name" value="Galactose-bd-like_sf"/>
</dbReference>
<keyword evidence="7" id="KW-1185">Reference proteome</keyword>
<keyword evidence="2" id="KW-0677">Repeat</keyword>
<feature type="signal peptide" evidence="4">
    <location>
        <begin position="1"/>
        <end position="18"/>
    </location>
</feature>
<feature type="domain" description="SRCR" evidence="5">
    <location>
        <begin position="860"/>
        <end position="968"/>
    </location>
</feature>
<keyword evidence="1 4" id="KW-0732">Signal</keyword>
<accession>A0AA36IHZ3</accession>
<evidence type="ECO:0000259" key="5">
    <source>
        <dbReference type="PROSITE" id="PS50287"/>
    </source>
</evidence>
<evidence type="ECO:0000256" key="1">
    <source>
        <dbReference type="ARBA" id="ARBA00022729"/>
    </source>
</evidence>
<keyword evidence="3" id="KW-1015">Disulfide bond</keyword>
<evidence type="ECO:0000256" key="3">
    <source>
        <dbReference type="ARBA" id="ARBA00023157"/>
    </source>
</evidence>
<dbReference type="PANTHER" id="PTHR19331">
    <property type="entry name" value="SCAVENGER RECEPTOR DOMAIN-CONTAINING"/>
    <property type="match status" value="1"/>
</dbReference>
<feature type="chain" id="PRO_5041443031" description="SRCR domain-containing protein" evidence="4">
    <location>
        <begin position="19"/>
        <end position="1446"/>
    </location>
</feature>
<dbReference type="SUPFAM" id="SSF56487">
    <property type="entry name" value="SRCR-like"/>
    <property type="match status" value="6"/>
</dbReference>
<dbReference type="InterPro" id="IPR001190">
    <property type="entry name" value="SRCR"/>
</dbReference>
<dbReference type="PROSITE" id="PS50287">
    <property type="entry name" value="SRCR_2"/>
    <property type="match status" value="6"/>
</dbReference>
<evidence type="ECO:0000256" key="4">
    <source>
        <dbReference type="SAM" id="SignalP"/>
    </source>
</evidence>
<comment type="caution">
    <text evidence="6">The sequence shown here is derived from an EMBL/GenBank/DDBJ whole genome shotgun (WGS) entry which is preliminary data.</text>
</comment>